<dbReference type="InterPro" id="IPR000032">
    <property type="entry name" value="HPr-like"/>
</dbReference>
<evidence type="ECO:0000256" key="16">
    <source>
        <dbReference type="SAM" id="MobiDB-lite"/>
    </source>
</evidence>
<dbReference type="Pfam" id="PF00381">
    <property type="entry name" value="PTS-HPr"/>
    <property type="match status" value="1"/>
</dbReference>
<comment type="cofactor">
    <cofactor evidence="3">
        <name>Mg(2+)</name>
        <dbReference type="ChEBI" id="CHEBI:18420"/>
    </cofactor>
</comment>
<protein>
    <submittedName>
        <fullName evidence="19">Phosphoenolpyruvate--protein phosphotransferase</fullName>
        <ecNumber evidence="19">2.7.3.9</ecNumber>
    </submittedName>
</protein>
<comment type="similarity">
    <text evidence="6">Belongs to the PEP-utilizing enzyme family.</text>
</comment>
<comment type="function">
    <text evidence="4">Component of the dihydroxyacetone kinase complex, which is responsible for the phosphoenolpyruvate (PEP)-dependent phosphorylation of dihydroxyacetone. DhaM serves as the phosphoryl donor. Is phosphorylated by phosphoenolpyruvate in an EI- and HPr-dependent reaction, and a phosphorelay system on histidine residues finally leads to phosphoryl transfer to DhaL and dihydroxyacetone.</text>
</comment>
<evidence type="ECO:0000256" key="6">
    <source>
        <dbReference type="ARBA" id="ARBA00007837"/>
    </source>
</evidence>
<accession>A0A9D5Q787</accession>
<dbReference type="InterPro" id="IPR035895">
    <property type="entry name" value="HPr-like_sf"/>
</dbReference>
<keyword evidence="8" id="KW-0963">Cytoplasm</keyword>
<organism evidence="19 20">
    <name type="scientific">candidate division KSB3 bacterium</name>
    <dbReference type="NCBI Taxonomy" id="2044937"/>
    <lineage>
        <taxon>Bacteria</taxon>
        <taxon>candidate division KSB3</taxon>
    </lineage>
</organism>
<dbReference type="EMBL" id="WJJP01000520">
    <property type="protein sequence ID" value="MBD3326052.1"/>
    <property type="molecule type" value="Genomic_DNA"/>
</dbReference>
<dbReference type="PANTHER" id="PTHR46244">
    <property type="entry name" value="PHOSPHOENOLPYRUVATE-PROTEIN PHOSPHOTRANSFERASE"/>
    <property type="match status" value="1"/>
</dbReference>
<dbReference type="GO" id="GO:0016020">
    <property type="term" value="C:membrane"/>
    <property type="evidence" value="ECO:0007669"/>
    <property type="project" value="InterPro"/>
</dbReference>
<dbReference type="InterPro" id="IPR001020">
    <property type="entry name" value="PTS_HPr_His_P_site"/>
</dbReference>
<evidence type="ECO:0000256" key="14">
    <source>
        <dbReference type="ARBA" id="ARBA00022842"/>
    </source>
</evidence>
<dbReference type="EC" id="2.7.3.9" evidence="19"/>
<dbReference type="PROSITE" id="PS00742">
    <property type="entry name" value="PEP_ENZYMES_2"/>
    <property type="match status" value="1"/>
</dbReference>
<dbReference type="InterPro" id="IPR040442">
    <property type="entry name" value="Pyrv_kinase-like_dom_sf"/>
</dbReference>
<evidence type="ECO:0000256" key="11">
    <source>
        <dbReference type="ARBA" id="ARBA00022683"/>
    </source>
</evidence>
<evidence type="ECO:0000256" key="15">
    <source>
        <dbReference type="ARBA" id="ARBA00046577"/>
    </source>
</evidence>
<gene>
    <name evidence="19" type="primary">ptsP</name>
    <name evidence="19" type="ORF">GF339_15815</name>
</gene>
<dbReference type="SUPFAM" id="SSF47831">
    <property type="entry name" value="Enzyme I of the PEP:sugar phosphotransferase system HPr-binding (sub)domain"/>
    <property type="match status" value="1"/>
</dbReference>
<dbReference type="InterPro" id="IPR050499">
    <property type="entry name" value="PEP-utilizing_PTS_enzyme"/>
</dbReference>
<dbReference type="Gene3D" id="1.10.274.10">
    <property type="entry name" value="PtsI, HPr-binding domain"/>
    <property type="match status" value="1"/>
</dbReference>
<dbReference type="InterPro" id="IPR004701">
    <property type="entry name" value="PTS_EIIA_man-typ"/>
</dbReference>
<keyword evidence="11" id="KW-0598">Phosphotransferase system</keyword>
<evidence type="ECO:0000256" key="8">
    <source>
        <dbReference type="ARBA" id="ARBA00022490"/>
    </source>
</evidence>
<name>A0A9D5Q787_9BACT</name>
<dbReference type="Gene3D" id="3.50.30.10">
    <property type="entry name" value="Phosphohistidine domain"/>
    <property type="match status" value="1"/>
</dbReference>
<reference evidence="19" key="1">
    <citation type="submission" date="2019-11" db="EMBL/GenBank/DDBJ databases">
        <title>Microbial mats filling the niche in hypersaline microbial mats.</title>
        <authorList>
            <person name="Wong H.L."/>
            <person name="Macleod F.I."/>
            <person name="White R.A. III"/>
            <person name="Burns B.P."/>
        </authorList>
    </citation>
    <scope>NUCLEOTIDE SEQUENCE</scope>
    <source>
        <strain evidence="19">Rbin_158</strain>
    </source>
</reference>
<dbReference type="InterPro" id="IPR000121">
    <property type="entry name" value="PEP_util_C"/>
</dbReference>
<dbReference type="InterPro" id="IPR036637">
    <property type="entry name" value="Phosphohistidine_dom_sf"/>
</dbReference>
<dbReference type="Gene3D" id="3.40.50.510">
    <property type="entry name" value="Phosphotransferase system, mannose-type IIA component"/>
    <property type="match status" value="1"/>
</dbReference>
<comment type="catalytic activity">
    <reaction evidence="1">
        <text>L-histidyl-[protein] + phosphoenolpyruvate = N(pros)-phospho-L-histidyl-[protein] + pyruvate</text>
        <dbReference type="Rhea" id="RHEA:23880"/>
        <dbReference type="Rhea" id="RHEA-COMP:9745"/>
        <dbReference type="Rhea" id="RHEA-COMP:9746"/>
        <dbReference type="ChEBI" id="CHEBI:15361"/>
        <dbReference type="ChEBI" id="CHEBI:29979"/>
        <dbReference type="ChEBI" id="CHEBI:58702"/>
        <dbReference type="ChEBI" id="CHEBI:64837"/>
        <dbReference type="EC" id="2.7.3.9"/>
    </reaction>
</comment>
<evidence type="ECO:0000313" key="20">
    <source>
        <dbReference type="Proteomes" id="UP000649604"/>
    </source>
</evidence>
<evidence type="ECO:0000256" key="1">
    <source>
        <dbReference type="ARBA" id="ARBA00000683"/>
    </source>
</evidence>
<keyword evidence="7" id="KW-0813">Transport</keyword>
<evidence type="ECO:0000259" key="18">
    <source>
        <dbReference type="PROSITE" id="PS51350"/>
    </source>
</evidence>
<dbReference type="GO" id="GO:0008965">
    <property type="term" value="F:phosphoenolpyruvate-protein phosphotransferase activity"/>
    <property type="evidence" value="ECO:0007669"/>
    <property type="project" value="UniProtKB-EC"/>
</dbReference>
<dbReference type="Pfam" id="PF03610">
    <property type="entry name" value="EIIA-man"/>
    <property type="match status" value="1"/>
</dbReference>
<dbReference type="CDD" id="cd00367">
    <property type="entry name" value="PTS-HPr_like"/>
    <property type="match status" value="1"/>
</dbReference>
<dbReference type="PANTHER" id="PTHR46244:SF6">
    <property type="entry name" value="PHOSPHOENOLPYRUVATE-PROTEIN PHOSPHOTRANSFERASE"/>
    <property type="match status" value="1"/>
</dbReference>
<dbReference type="SUPFAM" id="SSF51621">
    <property type="entry name" value="Phosphoenolpyruvate/pyruvate domain"/>
    <property type="match status" value="1"/>
</dbReference>
<sequence length="867" mass="93629">MVGLVLVSHSRNLAESLIALIQQVSSQDIPIASAAGVGADHEEFGTDAFEIAEAIQSVYSDDGVLVLMDLGSAVLSAEMAMEFLPQEMQSNINIRFCAAPLVEGAISAGVQIGLGSDLPTVCREAQQALGPKIEQLAGSEELATDERPPAQTEEPETAPKTADTAKQKLIVTINNRYGLHARPAARFVQTALAFDADIQVSKLASEAEAPPDGQPHVVSGPISVTSLNSLIMLGVMQGDRIIVTAQGQEARQALDALNRLIAENFGEAAPALADVSAESPAPVEEESRSADANMPLSEGIAIGPGVYYEHAPLEIPDHDIDDPQQEWQRLQHALTQTKHAIEQRKQQMQAQAGSSNAALFDAYLLTLGDSALLDDVRTQIFEQSLNAAAAWQKGIQNLVASYQTLSDAYLRQRATDVRDVGNEVLTALLGDRPTAAFTCAEPSVLITQELTPTFIAQLDPAQVCGIITRQGSPTDHSSILARALGIPVLLVPSCEIPPNTRIAIDGFTGQIWIDPSSQILDKLQQRQTVWTRHRTQLLAVSHEPAVTTDGQRVKIAANAGSVVDAKLAIQHGAEAIGVLRTEFLYLTRNTPPSETEQVEILTHIGEIMGDRPVYVRTLDVGGDKTISYLDLPEEHNPFLGMRSIRLSLRTPKIFQAQLRAILRAGVTSDLRVMFPMISTVDDIIQALHCLEEAHRALKQDGIPHRWPLHTAMMVETPAAALLTSAFVPYVDYFSIGTNDLIQYTFAAERGNPHLLDYHDGLHPAILHLIHHVVEVAHQHGKQVGVCGELAGESRAVPILAGMGVDELSLNPGTIPQVKAIIRTLEFASTVHLAQQARQTTRASEARCLADTFFNALNLPAPLTMRTS</sequence>
<dbReference type="PROSITE" id="PS51350">
    <property type="entry name" value="PTS_HPR_DOM"/>
    <property type="match status" value="1"/>
</dbReference>
<dbReference type="GO" id="GO:0009401">
    <property type="term" value="P:phosphoenolpyruvate-dependent sugar phosphotransferase system"/>
    <property type="evidence" value="ECO:0007669"/>
    <property type="project" value="UniProtKB-KW"/>
</dbReference>
<evidence type="ECO:0000256" key="7">
    <source>
        <dbReference type="ARBA" id="ARBA00022448"/>
    </source>
</evidence>
<dbReference type="InterPro" id="IPR008731">
    <property type="entry name" value="PTS_EIN"/>
</dbReference>
<dbReference type="PRINTS" id="PR01736">
    <property type="entry name" value="PHPHTRNFRASE"/>
</dbReference>
<dbReference type="SUPFAM" id="SSF52009">
    <property type="entry name" value="Phosphohistidine domain"/>
    <property type="match status" value="1"/>
</dbReference>
<dbReference type="Pfam" id="PF00391">
    <property type="entry name" value="PEP-utilizers"/>
    <property type="match status" value="1"/>
</dbReference>
<feature type="domain" description="PTS EIIA type-4" evidence="17">
    <location>
        <begin position="1"/>
        <end position="133"/>
    </location>
</feature>
<dbReference type="GO" id="GO:0005737">
    <property type="term" value="C:cytoplasm"/>
    <property type="evidence" value="ECO:0007669"/>
    <property type="project" value="UniProtKB-SubCell"/>
</dbReference>
<evidence type="ECO:0000259" key="17">
    <source>
        <dbReference type="PROSITE" id="PS51096"/>
    </source>
</evidence>
<dbReference type="InterPro" id="IPR036662">
    <property type="entry name" value="PTS_EIIA_man-typ_sf"/>
</dbReference>
<comment type="caution">
    <text evidence="19">The sequence shown here is derived from an EMBL/GenBank/DDBJ whole genome shotgun (WGS) entry which is preliminary data.</text>
</comment>
<dbReference type="InterPro" id="IPR012844">
    <property type="entry name" value="DhaM_N"/>
</dbReference>
<evidence type="ECO:0000256" key="4">
    <source>
        <dbReference type="ARBA" id="ARBA00002788"/>
    </source>
</evidence>
<dbReference type="PROSITE" id="PS00369">
    <property type="entry name" value="PTS_HPR_HIS"/>
    <property type="match status" value="1"/>
</dbReference>
<dbReference type="InterPro" id="IPR008279">
    <property type="entry name" value="PEP-util_enz_mobile_dom"/>
</dbReference>
<evidence type="ECO:0000256" key="3">
    <source>
        <dbReference type="ARBA" id="ARBA00001946"/>
    </source>
</evidence>
<dbReference type="GO" id="GO:0047324">
    <property type="term" value="F:phosphoenolpyruvate-glycerone phosphotransferase activity"/>
    <property type="evidence" value="ECO:0007669"/>
    <property type="project" value="UniProtKB-EC"/>
</dbReference>
<keyword evidence="13" id="KW-0418">Kinase</keyword>
<dbReference type="Gene3D" id="3.30.1340.10">
    <property type="entry name" value="HPr-like"/>
    <property type="match status" value="1"/>
</dbReference>
<dbReference type="InterPro" id="IPR006318">
    <property type="entry name" value="PTS_EI-like"/>
</dbReference>
<evidence type="ECO:0000256" key="5">
    <source>
        <dbReference type="ARBA" id="ARBA00004496"/>
    </source>
</evidence>
<dbReference type="NCBIfam" id="TIGR02364">
    <property type="entry name" value="dha_pts"/>
    <property type="match status" value="1"/>
</dbReference>
<dbReference type="SUPFAM" id="SSF55594">
    <property type="entry name" value="HPr-like"/>
    <property type="match status" value="1"/>
</dbReference>
<dbReference type="InterPro" id="IPR015813">
    <property type="entry name" value="Pyrv/PenolPyrv_kinase-like_dom"/>
</dbReference>
<dbReference type="Proteomes" id="UP000649604">
    <property type="component" value="Unassembled WGS sequence"/>
</dbReference>
<feature type="domain" description="HPr" evidence="18">
    <location>
        <begin position="166"/>
        <end position="268"/>
    </location>
</feature>
<evidence type="ECO:0000256" key="9">
    <source>
        <dbReference type="ARBA" id="ARBA00022597"/>
    </source>
</evidence>
<keyword evidence="12" id="KW-0479">Metal-binding</keyword>
<dbReference type="InterPro" id="IPR023151">
    <property type="entry name" value="PEP_util_CS"/>
</dbReference>
<dbReference type="AlphaFoldDB" id="A0A9D5Q787"/>
<comment type="catalytic activity">
    <reaction evidence="2">
        <text>dihydroxyacetone + phosphoenolpyruvate = dihydroxyacetone phosphate + pyruvate</text>
        <dbReference type="Rhea" id="RHEA:18381"/>
        <dbReference type="ChEBI" id="CHEBI:15361"/>
        <dbReference type="ChEBI" id="CHEBI:16016"/>
        <dbReference type="ChEBI" id="CHEBI:57642"/>
        <dbReference type="ChEBI" id="CHEBI:58702"/>
        <dbReference type="EC" id="2.7.1.121"/>
    </reaction>
</comment>
<keyword evidence="14" id="KW-0460">Magnesium</keyword>
<feature type="region of interest" description="Disordered" evidence="16">
    <location>
        <begin position="133"/>
        <end position="165"/>
    </location>
</feature>
<keyword evidence="9" id="KW-0762">Sugar transport</keyword>
<evidence type="ECO:0000313" key="19">
    <source>
        <dbReference type="EMBL" id="MBD3326052.1"/>
    </source>
</evidence>
<dbReference type="NCBIfam" id="TIGR01417">
    <property type="entry name" value="PTS_I_fam"/>
    <property type="match status" value="1"/>
</dbReference>
<dbReference type="GO" id="GO:0046872">
    <property type="term" value="F:metal ion binding"/>
    <property type="evidence" value="ECO:0007669"/>
    <property type="project" value="UniProtKB-KW"/>
</dbReference>
<comment type="subcellular location">
    <subcellularLocation>
        <location evidence="5">Cytoplasm</location>
    </subcellularLocation>
</comment>
<comment type="subunit">
    <text evidence="15">Homodimer. The dihydroxyacetone kinase complex is composed of a homodimer of DhaM, a homodimer of DhaK and the subunit DhaL.</text>
</comment>
<keyword evidence="10 19" id="KW-0808">Transferase</keyword>
<evidence type="ECO:0000256" key="12">
    <source>
        <dbReference type="ARBA" id="ARBA00022723"/>
    </source>
</evidence>
<dbReference type="Gene3D" id="3.20.20.60">
    <property type="entry name" value="Phosphoenolpyruvate-binding domains"/>
    <property type="match status" value="1"/>
</dbReference>
<dbReference type="Pfam" id="PF05524">
    <property type="entry name" value="PEP-utilisers_N"/>
    <property type="match status" value="1"/>
</dbReference>
<evidence type="ECO:0000256" key="2">
    <source>
        <dbReference type="ARBA" id="ARBA00001113"/>
    </source>
</evidence>
<dbReference type="InterPro" id="IPR036618">
    <property type="entry name" value="PtsI_HPr-bd_sf"/>
</dbReference>
<evidence type="ECO:0000256" key="13">
    <source>
        <dbReference type="ARBA" id="ARBA00022777"/>
    </source>
</evidence>
<dbReference type="SUPFAM" id="SSF53062">
    <property type="entry name" value="PTS system fructose IIA component-like"/>
    <property type="match status" value="1"/>
</dbReference>
<dbReference type="PROSITE" id="PS51096">
    <property type="entry name" value="PTS_EIIA_TYPE_4"/>
    <property type="match status" value="1"/>
</dbReference>
<dbReference type="Pfam" id="PF02896">
    <property type="entry name" value="PEP-utilizers_C"/>
    <property type="match status" value="1"/>
</dbReference>
<proteinExistence type="inferred from homology"/>
<dbReference type="PRINTS" id="PR00107">
    <property type="entry name" value="PHOSPHOCPHPR"/>
</dbReference>
<evidence type="ECO:0000256" key="10">
    <source>
        <dbReference type="ARBA" id="ARBA00022679"/>
    </source>
</evidence>